<evidence type="ECO:0000313" key="2">
    <source>
        <dbReference type="Proteomes" id="UP000276133"/>
    </source>
</evidence>
<evidence type="ECO:0000313" key="1">
    <source>
        <dbReference type="EMBL" id="RNA01766.1"/>
    </source>
</evidence>
<dbReference type="Proteomes" id="UP000276133">
    <property type="component" value="Unassembled WGS sequence"/>
</dbReference>
<organism evidence="1 2">
    <name type="scientific">Brachionus plicatilis</name>
    <name type="common">Marine rotifer</name>
    <name type="synonym">Brachionus muelleri</name>
    <dbReference type="NCBI Taxonomy" id="10195"/>
    <lineage>
        <taxon>Eukaryota</taxon>
        <taxon>Metazoa</taxon>
        <taxon>Spiralia</taxon>
        <taxon>Gnathifera</taxon>
        <taxon>Rotifera</taxon>
        <taxon>Eurotatoria</taxon>
        <taxon>Monogononta</taxon>
        <taxon>Pseudotrocha</taxon>
        <taxon>Ploima</taxon>
        <taxon>Brachionidae</taxon>
        <taxon>Brachionus</taxon>
    </lineage>
</organism>
<comment type="caution">
    <text evidence="1">The sequence shown here is derived from an EMBL/GenBank/DDBJ whole genome shotgun (WGS) entry which is preliminary data.</text>
</comment>
<accession>A0A3M7PRM8</accession>
<reference evidence="1 2" key="1">
    <citation type="journal article" date="2018" name="Sci. Rep.">
        <title>Genomic signatures of local adaptation to the degree of environmental predictability in rotifers.</title>
        <authorList>
            <person name="Franch-Gras L."/>
            <person name="Hahn C."/>
            <person name="Garcia-Roger E.M."/>
            <person name="Carmona M.J."/>
            <person name="Serra M."/>
            <person name="Gomez A."/>
        </authorList>
    </citation>
    <scope>NUCLEOTIDE SEQUENCE [LARGE SCALE GENOMIC DNA]</scope>
    <source>
        <strain evidence="1">HYR1</strain>
    </source>
</reference>
<proteinExistence type="predicted"/>
<keyword evidence="2" id="KW-1185">Reference proteome</keyword>
<sequence>MAYQYVRQAKLLGINLDTGLTSECHVKYVIKVVLMFNTKQFIFLIQCDIYNQSFNTICYHTILLSMLHNLVAGRWSPMAFKI</sequence>
<protein>
    <submittedName>
        <fullName evidence="1">Uncharacterized protein</fullName>
    </submittedName>
</protein>
<name>A0A3M7PRM8_BRAPC</name>
<gene>
    <name evidence="1" type="ORF">BpHYR1_040765</name>
</gene>
<dbReference type="AlphaFoldDB" id="A0A3M7PRM8"/>
<dbReference type="EMBL" id="REGN01009179">
    <property type="protein sequence ID" value="RNA01766.1"/>
    <property type="molecule type" value="Genomic_DNA"/>
</dbReference>